<accession>A0A8S5NXM2</accession>
<evidence type="ECO:0000313" key="1">
    <source>
        <dbReference type="EMBL" id="DAD99489.1"/>
    </source>
</evidence>
<sequence length="362" mass="40028">MSLVLTRIQNIRSSSNLDKYEYRPSRYGALDVFIQQSNDPAGILTEELKQKARTSIGNILETPVIDYDADITIGNTRTLTIADSENTSRMVQINFATYAFGFTIAPAMYMNNEIGIQKDFETKLMKYIYKFAQKLDEAALAKLAAEKTKVIKNPLLYANAEGTINAKWTERENIFGDLDPIMAANDFFGQLHIVGDAGVESIMRKLAQHGLYNDVNKQNEFGNKIVHLTNNMALGTKKYAQGYAINSGSLGFMTRFERDCLLGTVSGDGHEWGIATLPLLNIPCGTYFYDSVGDYHDIAGAATADMVRTRKEHYGFAVDVAFLTSYNSDSETLASPIIAFDISSENAHYAVPVQQVVAPPTA</sequence>
<dbReference type="EMBL" id="BK015286">
    <property type="protein sequence ID" value="DAD99489.1"/>
    <property type="molecule type" value="Genomic_DNA"/>
</dbReference>
<name>A0A8S5NXM2_9CAUD</name>
<proteinExistence type="predicted"/>
<protein>
    <submittedName>
        <fullName evidence="1">Major capsid protein</fullName>
    </submittedName>
</protein>
<reference evidence="1" key="1">
    <citation type="journal article" date="2021" name="Proc. Natl. Acad. Sci. U.S.A.">
        <title>A Catalog of Tens of Thousands of Viruses from Human Metagenomes Reveals Hidden Associations with Chronic Diseases.</title>
        <authorList>
            <person name="Tisza M.J."/>
            <person name="Buck C.B."/>
        </authorList>
    </citation>
    <scope>NUCLEOTIDE SEQUENCE</scope>
    <source>
        <strain evidence="1">Cts9u10</strain>
    </source>
</reference>
<organism evidence="1">
    <name type="scientific">Myoviridae sp. cts9u10</name>
    <dbReference type="NCBI Taxonomy" id="2825187"/>
    <lineage>
        <taxon>Viruses</taxon>
        <taxon>Duplodnaviria</taxon>
        <taxon>Heunggongvirae</taxon>
        <taxon>Uroviricota</taxon>
        <taxon>Caudoviricetes</taxon>
    </lineage>
</organism>